<dbReference type="InterPro" id="IPR052196">
    <property type="entry name" value="Bact_Kbp"/>
</dbReference>
<gene>
    <name evidence="3" type="ORF">EOI86_17805</name>
</gene>
<dbReference type="InterPro" id="IPR013783">
    <property type="entry name" value="Ig-like_fold"/>
</dbReference>
<dbReference type="InterPro" id="IPR018392">
    <property type="entry name" value="LysM"/>
</dbReference>
<feature type="region of interest" description="Disordered" evidence="1">
    <location>
        <begin position="33"/>
        <end position="171"/>
    </location>
</feature>
<dbReference type="Pfam" id="PF01476">
    <property type="entry name" value="LysM"/>
    <property type="match status" value="1"/>
</dbReference>
<feature type="domain" description="LysM" evidence="2">
    <location>
        <begin position="376"/>
        <end position="425"/>
    </location>
</feature>
<evidence type="ECO:0000259" key="2">
    <source>
        <dbReference type="PROSITE" id="PS51782"/>
    </source>
</evidence>
<dbReference type="Gene3D" id="3.10.350.10">
    <property type="entry name" value="LysM domain"/>
    <property type="match status" value="1"/>
</dbReference>
<protein>
    <submittedName>
        <fullName evidence="3">LysM peptidoglycan-binding domain-containing protein</fullName>
    </submittedName>
</protein>
<dbReference type="Proteomes" id="UP000287447">
    <property type="component" value="Unassembled WGS sequence"/>
</dbReference>
<evidence type="ECO:0000256" key="1">
    <source>
        <dbReference type="SAM" id="MobiDB-lite"/>
    </source>
</evidence>
<feature type="compositionally biased region" description="Gly residues" evidence="1">
    <location>
        <begin position="71"/>
        <end position="80"/>
    </location>
</feature>
<evidence type="ECO:0000313" key="3">
    <source>
        <dbReference type="EMBL" id="RVU34707.1"/>
    </source>
</evidence>
<dbReference type="PANTHER" id="PTHR34700">
    <property type="entry name" value="POTASSIUM BINDING PROTEIN KBP"/>
    <property type="match status" value="1"/>
</dbReference>
<feature type="compositionally biased region" description="Low complexity" evidence="1">
    <location>
        <begin position="82"/>
        <end position="126"/>
    </location>
</feature>
<proteinExistence type="predicted"/>
<dbReference type="AlphaFoldDB" id="A0A3S2VN17"/>
<dbReference type="EMBL" id="SADE01000003">
    <property type="protein sequence ID" value="RVU34707.1"/>
    <property type="molecule type" value="Genomic_DNA"/>
</dbReference>
<name>A0A3S2VN17_9PROT</name>
<dbReference type="PROSITE" id="PS51782">
    <property type="entry name" value="LYSM"/>
    <property type="match status" value="1"/>
</dbReference>
<comment type="caution">
    <text evidence="3">The sequence shown here is derived from an EMBL/GenBank/DDBJ whole genome shotgun (WGS) entry which is preliminary data.</text>
</comment>
<dbReference type="Gene3D" id="2.60.40.10">
    <property type="entry name" value="Immunoglobulins"/>
    <property type="match status" value="1"/>
</dbReference>
<dbReference type="CDD" id="cd00118">
    <property type="entry name" value="LysM"/>
    <property type="match status" value="1"/>
</dbReference>
<dbReference type="SUPFAM" id="SSF54106">
    <property type="entry name" value="LysM domain"/>
    <property type="match status" value="1"/>
</dbReference>
<dbReference type="PANTHER" id="PTHR34700:SF4">
    <property type="entry name" value="PHAGE-LIKE ELEMENT PBSX PROTEIN XKDP"/>
    <property type="match status" value="1"/>
</dbReference>
<dbReference type="OrthoDB" id="370541at2"/>
<organism evidence="3 4">
    <name type="scientific">Hwanghaeella grinnelliae</name>
    <dbReference type="NCBI Taxonomy" id="2500179"/>
    <lineage>
        <taxon>Bacteria</taxon>
        <taxon>Pseudomonadati</taxon>
        <taxon>Pseudomonadota</taxon>
        <taxon>Alphaproteobacteria</taxon>
        <taxon>Rhodospirillales</taxon>
        <taxon>Rhodospirillaceae</taxon>
        <taxon>Hwanghaeella</taxon>
    </lineage>
</organism>
<feature type="compositionally biased region" description="Low complexity" evidence="1">
    <location>
        <begin position="61"/>
        <end position="70"/>
    </location>
</feature>
<reference evidence="4" key="1">
    <citation type="submission" date="2019-01" db="EMBL/GenBank/DDBJ databases">
        <title>Gri0909 isolated from a small marine red alga.</title>
        <authorList>
            <person name="Kim J."/>
            <person name="Jeong S.E."/>
            <person name="Jeon C.O."/>
        </authorList>
    </citation>
    <scope>NUCLEOTIDE SEQUENCE [LARGE SCALE GENOMIC DNA]</scope>
    <source>
        <strain evidence="4">Gri0909</strain>
    </source>
</reference>
<accession>A0A3S2VN17</accession>
<dbReference type="RefSeq" id="WP_127766786.1">
    <property type="nucleotide sequence ID" value="NZ_SADE01000003.1"/>
</dbReference>
<dbReference type="SMART" id="SM00257">
    <property type="entry name" value="LysM"/>
    <property type="match status" value="1"/>
</dbReference>
<evidence type="ECO:0000313" key="4">
    <source>
        <dbReference type="Proteomes" id="UP000287447"/>
    </source>
</evidence>
<sequence>MNRIVLVGIAGVAIIVAALGLNFWLNRDSALETVTGPADTPRVVAEPEGVDESTAPNSEEQAQSAGTKAAGSGGQSGTGEGVQPTPSQTETSPSTVPAGSSASSDVASGGDGQQSVQPSAQSQSASTSETGVAPPSGDSAQADKATDPNKPSFDVVRLSQQGDSVMAGRAKPGSTVEILAGDKAIGTVTADERGEWVFLPTEPLPPGNHELSLRAKGAEGDEFSSDHVVVLVVPKKGEDIAGRKTEEDSQPLALLVPSEGGDGTTTILQKPKSVPGGVETESGDLALDSVDYDDKGDLALSGRGKPNASVRVYLNNDFVGEAPVDDEGRWQAKPPENVDPGVYDLRVDQVVEETVVSRLELPFSRSGPITALKDEQLIIVQPGNSLWRIARRTLGEGMSYTVIYDANRNQIRDPDLIYPGQIFQVPKGAVN</sequence>
<keyword evidence="4" id="KW-1185">Reference proteome</keyword>
<dbReference type="InterPro" id="IPR036779">
    <property type="entry name" value="LysM_dom_sf"/>
</dbReference>
<dbReference type="Gene3D" id="3.30.420.430">
    <property type="match status" value="1"/>
</dbReference>